<dbReference type="EMBL" id="CCYA01000240">
    <property type="protein sequence ID" value="CEH14198.1"/>
    <property type="molecule type" value="Genomic_DNA"/>
</dbReference>
<proteinExistence type="predicted"/>
<organism evidence="1 2">
    <name type="scientific">Ceraceosorus bombacis</name>
    <dbReference type="NCBI Taxonomy" id="401625"/>
    <lineage>
        <taxon>Eukaryota</taxon>
        <taxon>Fungi</taxon>
        <taxon>Dikarya</taxon>
        <taxon>Basidiomycota</taxon>
        <taxon>Ustilaginomycotina</taxon>
        <taxon>Exobasidiomycetes</taxon>
        <taxon>Ceraceosorales</taxon>
        <taxon>Ceraceosoraceae</taxon>
        <taxon>Ceraceosorus</taxon>
    </lineage>
</organism>
<evidence type="ECO:0000313" key="1">
    <source>
        <dbReference type="EMBL" id="CEH14198.1"/>
    </source>
</evidence>
<evidence type="ECO:0000313" key="2">
    <source>
        <dbReference type="Proteomes" id="UP000054845"/>
    </source>
</evidence>
<sequence length="217" mass="24426">MIPTLARLAGSTRQAKRAPVAASELFKLYNNLSTHYNVPNLVSISVDVPAKGAVNHPGVQEFVKKRLPGIVFANPNAKFEVIRRTKEELIQNDEQDAANQSAELGLRPYLLRIQLLNKDTREVQLLSHMRGQELWHRVCSILGVPERPPRAVDSASLFGSSSRPSSEYEIIRAREEEERQGRENEERVRIARDAVEEEGRRLGQLQGELSRGQGADR</sequence>
<accession>A0A0P1BDE5</accession>
<keyword evidence="2" id="KW-1185">Reference proteome</keyword>
<name>A0A0P1BDE5_9BASI</name>
<dbReference type="AlphaFoldDB" id="A0A0P1BDE5"/>
<dbReference type="OrthoDB" id="10319711at2759"/>
<reference evidence="1 2" key="1">
    <citation type="submission" date="2014-09" db="EMBL/GenBank/DDBJ databases">
        <authorList>
            <person name="Magalhaes I.L.F."/>
            <person name="Oliveira U."/>
            <person name="Santos F.R."/>
            <person name="Vidigal T.H.D.A."/>
            <person name="Brescovit A.D."/>
            <person name="Santos A.J."/>
        </authorList>
    </citation>
    <scope>NUCLEOTIDE SEQUENCE [LARGE SCALE GENOMIC DNA]</scope>
</reference>
<dbReference type="Proteomes" id="UP000054845">
    <property type="component" value="Unassembled WGS sequence"/>
</dbReference>
<protein>
    <submittedName>
        <fullName evidence="1">Uncharacterized protein</fullName>
    </submittedName>
</protein>